<sequence>MKTIHVAASLTGMQSERIDEIALSMISTLRYSKKSIIKEIGESYPTHPSLKQVLELLQKLQINQPFTSDVLEAIYFLIKSRPVKSIATQTRVMNHKTAIAALESYLQHSLGFQMTSPPHWTENVRSIAPKATAADTSISSHSQKAFKESTIKDDQPFPTRAWRFLPEK</sequence>
<protein>
    <submittedName>
        <fullName evidence="2">Uncharacterized protein</fullName>
    </submittedName>
</protein>
<accession>A0AC34GDH5</accession>
<reference evidence="2" key="1">
    <citation type="submission" date="2022-11" db="UniProtKB">
        <authorList>
            <consortium name="WormBaseParasite"/>
        </authorList>
    </citation>
    <scope>IDENTIFICATION</scope>
</reference>
<evidence type="ECO:0000313" key="2">
    <source>
        <dbReference type="WBParaSite" id="ES5_v2.g27731.t1"/>
    </source>
</evidence>
<dbReference type="WBParaSite" id="ES5_v2.g27731.t1">
    <property type="protein sequence ID" value="ES5_v2.g27731.t1"/>
    <property type="gene ID" value="ES5_v2.g27731"/>
</dbReference>
<evidence type="ECO:0000313" key="1">
    <source>
        <dbReference type="Proteomes" id="UP000887579"/>
    </source>
</evidence>
<proteinExistence type="predicted"/>
<organism evidence="1 2">
    <name type="scientific">Panagrolaimus sp. ES5</name>
    <dbReference type="NCBI Taxonomy" id="591445"/>
    <lineage>
        <taxon>Eukaryota</taxon>
        <taxon>Metazoa</taxon>
        <taxon>Ecdysozoa</taxon>
        <taxon>Nematoda</taxon>
        <taxon>Chromadorea</taxon>
        <taxon>Rhabditida</taxon>
        <taxon>Tylenchina</taxon>
        <taxon>Panagrolaimomorpha</taxon>
        <taxon>Panagrolaimoidea</taxon>
        <taxon>Panagrolaimidae</taxon>
        <taxon>Panagrolaimus</taxon>
    </lineage>
</organism>
<dbReference type="Proteomes" id="UP000887579">
    <property type="component" value="Unplaced"/>
</dbReference>
<name>A0AC34GDH5_9BILA</name>